<protein>
    <submittedName>
        <fullName evidence="2">ATPase</fullName>
    </submittedName>
</protein>
<dbReference type="InterPro" id="IPR038727">
    <property type="entry name" value="NadR/Ttd14_AAA_dom"/>
</dbReference>
<accession>A0A420EA66</accession>
<name>A0A420EA66_9SPHN</name>
<evidence type="ECO:0000313" key="3">
    <source>
        <dbReference type="Proteomes" id="UP000284395"/>
    </source>
</evidence>
<dbReference type="Pfam" id="PF13521">
    <property type="entry name" value="AAA_28"/>
    <property type="match status" value="1"/>
</dbReference>
<dbReference type="OrthoDB" id="5638848at2"/>
<comment type="caution">
    <text evidence="2">The sequence shown here is derived from an EMBL/GenBank/DDBJ whole genome shotgun (WGS) entry which is preliminary data.</text>
</comment>
<sequence length="200" mass="22207">MAGHAGPYLRASAGKLRDRMDRFFVVTGGPGSGKSTLLAVLAKQGLPHMPEAGRAVIRDEVAAGGTALPWDDRDTFAERMLTHDLSSYEEARTKDGVLFFDRGIPDIIGYRILCGLGIPGDLTRAAESNRYNWHVFIAPPWAEIYAKDTERKQDWDEAVATHDVMARVYQQLGYTLVPLPLVSPDKRAAFLQHWIAKLET</sequence>
<reference evidence="2 3" key="1">
    <citation type="submission" date="2018-09" db="EMBL/GenBank/DDBJ databases">
        <title>Altererythrobacter spongiae sp. nov., isolated from a marine sponge.</title>
        <authorList>
            <person name="Zhuang L."/>
            <person name="Luo L."/>
        </authorList>
    </citation>
    <scope>NUCLEOTIDE SEQUENCE [LARGE SCALE GENOMIC DNA]</scope>
    <source>
        <strain evidence="2 3">HN-Y73</strain>
    </source>
</reference>
<keyword evidence="3" id="KW-1185">Reference proteome</keyword>
<organism evidence="2 3">
    <name type="scientific">Altericroceibacterium spongiae</name>
    <dbReference type="NCBI Taxonomy" id="2320269"/>
    <lineage>
        <taxon>Bacteria</taxon>
        <taxon>Pseudomonadati</taxon>
        <taxon>Pseudomonadota</taxon>
        <taxon>Alphaproteobacteria</taxon>
        <taxon>Sphingomonadales</taxon>
        <taxon>Erythrobacteraceae</taxon>
        <taxon>Altericroceibacterium</taxon>
    </lineage>
</organism>
<dbReference type="EMBL" id="RAPF01000014">
    <property type="protein sequence ID" value="RKF17583.1"/>
    <property type="molecule type" value="Genomic_DNA"/>
</dbReference>
<dbReference type="AlphaFoldDB" id="A0A420EA66"/>
<proteinExistence type="predicted"/>
<dbReference type="InterPro" id="IPR027417">
    <property type="entry name" value="P-loop_NTPase"/>
</dbReference>
<evidence type="ECO:0000313" key="2">
    <source>
        <dbReference type="EMBL" id="RKF17583.1"/>
    </source>
</evidence>
<feature type="domain" description="NadR/Ttd14 AAA" evidence="1">
    <location>
        <begin position="24"/>
        <end position="183"/>
    </location>
</feature>
<dbReference type="Gene3D" id="3.40.50.300">
    <property type="entry name" value="P-loop containing nucleotide triphosphate hydrolases"/>
    <property type="match status" value="1"/>
</dbReference>
<gene>
    <name evidence="2" type="ORF">D6851_16240</name>
</gene>
<evidence type="ECO:0000259" key="1">
    <source>
        <dbReference type="Pfam" id="PF13521"/>
    </source>
</evidence>
<dbReference type="Proteomes" id="UP000284395">
    <property type="component" value="Unassembled WGS sequence"/>
</dbReference>
<dbReference type="SUPFAM" id="SSF52540">
    <property type="entry name" value="P-loop containing nucleoside triphosphate hydrolases"/>
    <property type="match status" value="1"/>
</dbReference>